<name>A0A1Y5SZ63_9PROT</name>
<sequence>MTGADRATPPRAVDGKWPVTVTYLEMRERPQRPTVPRPAVRIALMRAEKPTVSFYRYLYDAVGRSWYWYERKRLSDAALRAIIQDEKVEVVVLYVAGVPAGYAELDCRKDGVVDLAYFGLVPEFIGHGLGGYFLNWAIDEAWQRGPERVTVNTCTLDHPRALPLYQRLGFVPYRRADLMIDPPR</sequence>
<protein>
    <submittedName>
        <fullName evidence="2">Acetyltransferase (GNAT) family protein</fullName>
    </submittedName>
</protein>
<dbReference type="SUPFAM" id="SSF55729">
    <property type="entry name" value="Acyl-CoA N-acyltransferases (Nat)"/>
    <property type="match status" value="1"/>
</dbReference>
<feature type="domain" description="N-acetyltransferase" evidence="1">
    <location>
        <begin position="45"/>
        <end position="184"/>
    </location>
</feature>
<keyword evidence="3" id="KW-1185">Reference proteome</keyword>
<gene>
    <name evidence="2" type="ORF">OCH7691_02193</name>
</gene>
<dbReference type="RefSeq" id="WP_085883381.1">
    <property type="nucleotide sequence ID" value="NZ_FWFR01000001.1"/>
</dbReference>
<dbReference type="Gene3D" id="3.40.630.30">
    <property type="match status" value="1"/>
</dbReference>
<dbReference type="CDD" id="cd04301">
    <property type="entry name" value="NAT_SF"/>
    <property type="match status" value="1"/>
</dbReference>
<reference evidence="2 3" key="1">
    <citation type="submission" date="2017-03" db="EMBL/GenBank/DDBJ databases">
        <authorList>
            <person name="Afonso C.L."/>
            <person name="Miller P.J."/>
            <person name="Scott M.A."/>
            <person name="Spackman E."/>
            <person name="Goraichik I."/>
            <person name="Dimitrov K.M."/>
            <person name="Suarez D.L."/>
            <person name="Swayne D.E."/>
        </authorList>
    </citation>
    <scope>NUCLEOTIDE SEQUENCE [LARGE SCALE GENOMIC DNA]</scope>
    <source>
        <strain evidence="2 3">CECT 7691</strain>
    </source>
</reference>
<dbReference type="GO" id="GO:0016747">
    <property type="term" value="F:acyltransferase activity, transferring groups other than amino-acyl groups"/>
    <property type="evidence" value="ECO:0007669"/>
    <property type="project" value="InterPro"/>
</dbReference>
<dbReference type="InParanoid" id="A0A1Y5SZ63"/>
<dbReference type="Pfam" id="PF00583">
    <property type="entry name" value="Acetyltransf_1"/>
    <property type="match status" value="1"/>
</dbReference>
<keyword evidence="2" id="KW-0808">Transferase</keyword>
<dbReference type="InterPro" id="IPR016181">
    <property type="entry name" value="Acyl_CoA_acyltransferase"/>
</dbReference>
<accession>A0A1Y5SZ63</accession>
<dbReference type="InterPro" id="IPR000182">
    <property type="entry name" value="GNAT_dom"/>
</dbReference>
<dbReference type="Proteomes" id="UP000193200">
    <property type="component" value="Unassembled WGS sequence"/>
</dbReference>
<evidence type="ECO:0000313" key="3">
    <source>
        <dbReference type="Proteomes" id="UP000193200"/>
    </source>
</evidence>
<proteinExistence type="predicted"/>
<dbReference type="EMBL" id="FWFR01000001">
    <property type="protein sequence ID" value="SLN49952.1"/>
    <property type="molecule type" value="Genomic_DNA"/>
</dbReference>
<evidence type="ECO:0000313" key="2">
    <source>
        <dbReference type="EMBL" id="SLN49952.1"/>
    </source>
</evidence>
<dbReference type="OrthoDB" id="275336at2"/>
<dbReference type="AlphaFoldDB" id="A0A1Y5SZ63"/>
<organism evidence="2 3">
    <name type="scientific">Oceanibacterium hippocampi</name>
    <dbReference type="NCBI Taxonomy" id="745714"/>
    <lineage>
        <taxon>Bacteria</taxon>
        <taxon>Pseudomonadati</taxon>
        <taxon>Pseudomonadota</taxon>
        <taxon>Alphaproteobacteria</taxon>
        <taxon>Sneathiellales</taxon>
        <taxon>Sneathiellaceae</taxon>
        <taxon>Oceanibacterium</taxon>
    </lineage>
</organism>
<dbReference type="PROSITE" id="PS51186">
    <property type="entry name" value="GNAT"/>
    <property type="match status" value="1"/>
</dbReference>
<evidence type="ECO:0000259" key="1">
    <source>
        <dbReference type="PROSITE" id="PS51186"/>
    </source>
</evidence>